<dbReference type="InterPro" id="IPR012902">
    <property type="entry name" value="N_methyl_site"/>
</dbReference>
<dbReference type="OrthoDB" id="5767514at2"/>
<dbReference type="PROSITE" id="PS00409">
    <property type="entry name" value="PROKAR_NTER_METHYL"/>
    <property type="match status" value="1"/>
</dbReference>
<comment type="similarity">
    <text evidence="1 3">Belongs to the N-Me-Phe pilin family.</text>
</comment>
<protein>
    <submittedName>
        <fullName evidence="5">Type IV pilin PilA</fullName>
    </submittedName>
</protein>
<dbReference type="eggNOG" id="COG4969">
    <property type="taxonomic scope" value="Bacteria"/>
</dbReference>
<keyword evidence="2" id="KW-0488">Methylation</keyword>
<keyword evidence="3" id="KW-0281">Fimbrium</keyword>
<dbReference type="AlphaFoldDB" id="A0A0A2WGB5"/>
<dbReference type="InterPro" id="IPR045584">
    <property type="entry name" value="Pilin-like"/>
</dbReference>
<dbReference type="SUPFAM" id="SSF54523">
    <property type="entry name" value="Pili subunits"/>
    <property type="match status" value="1"/>
</dbReference>
<feature type="transmembrane region" description="Helical" evidence="4">
    <location>
        <begin position="7"/>
        <end position="27"/>
    </location>
</feature>
<dbReference type="PANTHER" id="PTHR30093:SF34">
    <property type="entry name" value="PREPILIN PEPTIDASE-DEPENDENT PROTEIN D"/>
    <property type="match status" value="1"/>
</dbReference>
<dbReference type="Proteomes" id="UP000030518">
    <property type="component" value="Unassembled WGS sequence"/>
</dbReference>
<dbReference type="GO" id="GO:0007155">
    <property type="term" value="P:cell adhesion"/>
    <property type="evidence" value="ECO:0007669"/>
    <property type="project" value="InterPro"/>
</dbReference>
<keyword evidence="6" id="KW-1185">Reference proteome</keyword>
<sequence length="143" mass="14939">MKKQQGFTLIELMIVVAIIAILAAIAISQYQDYVIRSQVSEGSALADGVKTAMAEYRQNTGAWPANNPQAGLAPDGSILGNYVTSVNVGAASGQVLVTYGGKAHANIDGDTVIFSAIDNGGSISWTCHLGSVDDKYRATSCKN</sequence>
<evidence type="ECO:0000256" key="1">
    <source>
        <dbReference type="ARBA" id="ARBA00005233"/>
    </source>
</evidence>
<proteinExistence type="inferred from homology"/>
<keyword evidence="4" id="KW-0812">Transmembrane</keyword>
<dbReference type="PANTHER" id="PTHR30093">
    <property type="entry name" value="GENERAL SECRETION PATHWAY PROTEIN G"/>
    <property type="match status" value="1"/>
</dbReference>
<dbReference type="Gene3D" id="3.30.700.10">
    <property type="entry name" value="Glycoprotein, Type 4 Pilin"/>
    <property type="match status" value="1"/>
</dbReference>
<accession>A0A0A2WGB5</accession>
<name>A0A0A2WGB5_9GAMM</name>
<dbReference type="PATRIC" id="fig|1300345.3.peg.2051"/>
<gene>
    <name evidence="5" type="ORF">LF41_377</name>
</gene>
<evidence type="ECO:0000313" key="6">
    <source>
        <dbReference type="Proteomes" id="UP000030518"/>
    </source>
</evidence>
<dbReference type="Pfam" id="PF07963">
    <property type="entry name" value="N_methyl"/>
    <property type="match status" value="1"/>
</dbReference>
<keyword evidence="4" id="KW-1133">Transmembrane helix</keyword>
<dbReference type="STRING" id="1300345.LF41_377"/>
<evidence type="ECO:0000256" key="4">
    <source>
        <dbReference type="SAM" id="Phobius"/>
    </source>
</evidence>
<evidence type="ECO:0000313" key="5">
    <source>
        <dbReference type="EMBL" id="KGQ18843.1"/>
    </source>
</evidence>
<evidence type="ECO:0000256" key="2">
    <source>
        <dbReference type="ARBA" id="ARBA00022481"/>
    </source>
</evidence>
<evidence type="ECO:0000256" key="3">
    <source>
        <dbReference type="RuleBase" id="RU000389"/>
    </source>
</evidence>
<dbReference type="Pfam" id="PF00114">
    <property type="entry name" value="Pilin"/>
    <property type="match status" value="1"/>
</dbReference>
<dbReference type="GO" id="GO:0043107">
    <property type="term" value="P:type IV pilus-dependent motility"/>
    <property type="evidence" value="ECO:0007669"/>
    <property type="project" value="TreeGrafter"/>
</dbReference>
<dbReference type="RefSeq" id="WP_036169373.1">
    <property type="nucleotide sequence ID" value="NZ_JRKJ01000016.1"/>
</dbReference>
<dbReference type="InterPro" id="IPR001082">
    <property type="entry name" value="Pilin"/>
</dbReference>
<dbReference type="NCBIfam" id="TIGR02532">
    <property type="entry name" value="IV_pilin_GFxxxE"/>
    <property type="match status" value="1"/>
</dbReference>
<keyword evidence="4" id="KW-0472">Membrane</keyword>
<comment type="caution">
    <text evidence="5">The sequence shown here is derived from an EMBL/GenBank/DDBJ whole genome shotgun (WGS) entry which is preliminary data.</text>
</comment>
<reference evidence="5 6" key="1">
    <citation type="submission" date="2014-09" db="EMBL/GenBank/DDBJ databases">
        <title>Genome sequences of Lysobacter dokdonensis DS-58.</title>
        <authorList>
            <person name="Kim J.F."/>
            <person name="Kwak M.-J."/>
        </authorList>
    </citation>
    <scope>NUCLEOTIDE SEQUENCE [LARGE SCALE GENOMIC DNA]</scope>
    <source>
        <strain evidence="5 6">DS-58</strain>
    </source>
</reference>
<dbReference type="EMBL" id="JRKJ01000016">
    <property type="protein sequence ID" value="KGQ18843.1"/>
    <property type="molecule type" value="Genomic_DNA"/>
</dbReference>
<dbReference type="GO" id="GO:0044096">
    <property type="term" value="C:type IV pilus"/>
    <property type="evidence" value="ECO:0007669"/>
    <property type="project" value="TreeGrafter"/>
</dbReference>
<organism evidence="5 6">
    <name type="scientific">Lysobacter dokdonensis DS-58</name>
    <dbReference type="NCBI Taxonomy" id="1300345"/>
    <lineage>
        <taxon>Bacteria</taxon>
        <taxon>Pseudomonadati</taxon>
        <taxon>Pseudomonadota</taxon>
        <taxon>Gammaproteobacteria</taxon>
        <taxon>Lysobacterales</taxon>
        <taxon>Lysobacteraceae</taxon>
        <taxon>Noviluteimonas</taxon>
    </lineage>
</organism>